<dbReference type="EMBL" id="JSCE01000024">
    <property type="protein sequence ID" value="KHM53001.1"/>
    <property type="molecule type" value="Genomic_DNA"/>
</dbReference>
<feature type="transmembrane region" description="Helical" evidence="1">
    <location>
        <begin position="6"/>
        <end position="27"/>
    </location>
</feature>
<keyword evidence="1" id="KW-0812">Transmembrane</keyword>
<keyword evidence="1" id="KW-1133">Transmembrane helix</keyword>
<reference evidence="2 3" key="1">
    <citation type="journal article" date="2013" name="PLoS ONE">
        <title>Identification and characterization of three novel lipases belonging to families II and V from Anaerovibrio lipolyticus 5ST.</title>
        <authorList>
            <person name="Prive F."/>
            <person name="Kaderbhai N.N."/>
            <person name="Girdwood S."/>
            <person name="Worgan H.J."/>
            <person name="Pinloche E."/>
            <person name="Scollan N.D."/>
            <person name="Huws S.A."/>
            <person name="Newbold C.J."/>
        </authorList>
    </citation>
    <scope>NUCLEOTIDE SEQUENCE [LARGE SCALE GENOMIC DNA]</scope>
    <source>
        <strain evidence="2 3">5S</strain>
    </source>
</reference>
<proteinExistence type="predicted"/>
<accession>A0A0B2K2K6</accession>
<evidence type="ECO:0000313" key="2">
    <source>
        <dbReference type="EMBL" id="KHM53001.1"/>
    </source>
</evidence>
<keyword evidence="1" id="KW-0472">Membrane</keyword>
<comment type="caution">
    <text evidence="2">The sequence shown here is derived from an EMBL/GenBank/DDBJ whole genome shotgun (WGS) entry which is preliminary data.</text>
</comment>
<evidence type="ECO:0000256" key="1">
    <source>
        <dbReference type="SAM" id="Phobius"/>
    </source>
</evidence>
<sequence>MIRRQILILCRIAISVMILFLVENISINMGEASIWSKVFTYKGDVYSIDNFRTSIVKFPQSGKALVSWWRIEHEDGTYSIEKWAYKGNLARGTAKGCLLAVAKYDAVGDTEVSETLTDNPLETDYAVVFPESIGEEKYRTAIKVYCDRRNTYQAEEISEVWE</sequence>
<evidence type="ECO:0000313" key="3">
    <source>
        <dbReference type="Proteomes" id="UP000030993"/>
    </source>
</evidence>
<keyword evidence="3" id="KW-1185">Reference proteome</keyword>
<dbReference type="AlphaFoldDB" id="A0A0B2K2K6"/>
<organism evidence="2 3">
    <name type="scientific">Anaerovibrio lipolyticus</name>
    <dbReference type="NCBI Taxonomy" id="82374"/>
    <lineage>
        <taxon>Bacteria</taxon>
        <taxon>Bacillati</taxon>
        <taxon>Bacillota</taxon>
        <taxon>Negativicutes</taxon>
        <taxon>Selenomonadales</taxon>
        <taxon>Selenomonadaceae</taxon>
        <taxon>Anaerovibrio</taxon>
    </lineage>
</organism>
<protein>
    <submittedName>
        <fullName evidence="2">Uncharacterized protein</fullName>
    </submittedName>
</protein>
<gene>
    <name evidence="2" type="ORF">NZ47_01505</name>
</gene>
<name>A0A0B2K2K6_9FIRM</name>
<dbReference type="Proteomes" id="UP000030993">
    <property type="component" value="Unassembled WGS sequence"/>
</dbReference>
<dbReference type="STRING" id="82374.NZ47_01505"/>